<name>A0A367IM33_RHIST</name>
<dbReference type="AlphaFoldDB" id="A0A367IM33"/>
<reference evidence="1 2" key="1">
    <citation type="journal article" date="2018" name="G3 (Bethesda)">
        <title>Phylogenetic and Phylogenomic Definition of Rhizopus Species.</title>
        <authorList>
            <person name="Gryganskyi A.P."/>
            <person name="Golan J."/>
            <person name="Dolatabadi S."/>
            <person name="Mondo S."/>
            <person name="Robb S."/>
            <person name="Idnurm A."/>
            <person name="Muszewska A."/>
            <person name="Steczkiewicz K."/>
            <person name="Masonjones S."/>
            <person name="Liao H.L."/>
            <person name="Gajdeczka M.T."/>
            <person name="Anike F."/>
            <person name="Vuek A."/>
            <person name="Anishchenko I.M."/>
            <person name="Voigt K."/>
            <person name="de Hoog G.S."/>
            <person name="Smith M.E."/>
            <person name="Heitman J."/>
            <person name="Vilgalys R."/>
            <person name="Stajich J.E."/>
        </authorList>
    </citation>
    <scope>NUCLEOTIDE SEQUENCE [LARGE SCALE GENOMIC DNA]</scope>
    <source>
        <strain evidence="1 2">LSU 92-RS-03</strain>
    </source>
</reference>
<protein>
    <submittedName>
        <fullName evidence="1">Uncharacterized protein</fullName>
    </submittedName>
</protein>
<proteinExistence type="predicted"/>
<accession>A0A367IM33</accession>
<comment type="caution">
    <text evidence="1">The sequence shown here is derived from an EMBL/GenBank/DDBJ whole genome shotgun (WGS) entry which is preliminary data.</text>
</comment>
<organism evidence="1 2">
    <name type="scientific">Rhizopus stolonifer</name>
    <name type="common">Rhizopus nigricans</name>
    <dbReference type="NCBI Taxonomy" id="4846"/>
    <lineage>
        <taxon>Eukaryota</taxon>
        <taxon>Fungi</taxon>
        <taxon>Fungi incertae sedis</taxon>
        <taxon>Mucoromycota</taxon>
        <taxon>Mucoromycotina</taxon>
        <taxon>Mucoromycetes</taxon>
        <taxon>Mucorales</taxon>
        <taxon>Mucorineae</taxon>
        <taxon>Rhizopodaceae</taxon>
        <taxon>Rhizopus</taxon>
    </lineage>
</organism>
<dbReference type="STRING" id="4846.A0A367IM33"/>
<gene>
    <name evidence="1" type="ORF">CU098_005158</name>
</gene>
<keyword evidence="2" id="KW-1185">Reference proteome</keyword>
<dbReference type="EMBL" id="PJQM01007146">
    <property type="protein sequence ID" value="RCH78561.1"/>
    <property type="molecule type" value="Genomic_DNA"/>
</dbReference>
<sequence length="335" mass="39189">MSKLDAEKKRETLYKSFKVNPIAISYEFQEYVDFGNQKSKVTPFDLTVYEPENKKEDKEYTAEELMAQGTKLMDAVLYQYVRLKKGFVFAQSPKEIHTIKPSEIGEALFCVYHCLLTKGSIPTGGQEKIPEFIRDIFKNPETSNVYSKMIASFDINLLDTDWIKRVKLYGVTLNFKHRLSFGVLGHEILDILRLFEPKNIETSNYHNAYYTSLKFACKGPFWNIYHPKSSRDNWNTFSNSEPALTDMIYHIYSNDQVKHMKDCGFLSNTYPLTHARKIIEDEFNGYNDFIFNDKMLDKPDDSVLESKVTYPLYLYEFLDKESIGSRKEAYISFRL</sequence>
<dbReference type="Proteomes" id="UP000253551">
    <property type="component" value="Unassembled WGS sequence"/>
</dbReference>
<evidence type="ECO:0000313" key="2">
    <source>
        <dbReference type="Proteomes" id="UP000253551"/>
    </source>
</evidence>
<evidence type="ECO:0000313" key="1">
    <source>
        <dbReference type="EMBL" id="RCH78561.1"/>
    </source>
</evidence>